<dbReference type="Gene3D" id="3.40.50.720">
    <property type="entry name" value="NAD(P)-binding Rossmann-like Domain"/>
    <property type="match status" value="1"/>
</dbReference>
<sequence length="313" mass="34442">MPSAAADPAARSFVSKTHHDTYDFIKPRKIHQGSRRVLISGASKGIGQAIAVAYARAGYSHIALLARSSVADTVASAKKAAELEGHAPPQFLELIADLSSRADIDAAALETATAFGSLDILVNNAGYLENWTPIVDSDPDVWWKTWEVNVRGTYLMNRAFVPLLLKGHEKTTIAVTSVGAWVTMSGGSAYQGTKTAQVRMNSHLTAEYGDQGLLAYAVHPGNVKTNLAFGMPDYMHQTLQDEPGMAADTIVWLTQERRLWYVLSLNHELMEPSDLTYHRLADRYISCVWDMEELLARKEKVVAEDLLKLTVSR</sequence>
<dbReference type="CDD" id="cd05233">
    <property type="entry name" value="SDR_c"/>
    <property type="match status" value="1"/>
</dbReference>
<evidence type="ECO:0000313" key="4">
    <source>
        <dbReference type="Proteomes" id="UP001172673"/>
    </source>
</evidence>
<proteinExistence type="inferred from homology"/>
<dbReference type="Proteomes" id="UP001172673">
    <property type="component" value="Unassembled WGS sequence"/>
</dbReference>
<evidence type="ECO:0000256" key="2">
    <source>
        <dbReference type="ARBA" id="ARBA00023002"/>
    </source>
</evidence>
<comment type="caution">
    <text evidence="3">The sequence shown here is derived from an EMBL/GenBank/DDBJ whole genome shotgun (WGS) entry which is preliminary data.</text>
</comment>
<evidence type="ECO:0000313" key="3">
    <source>
        <dbReference type="EMBL" id="KAJ9610817.1"/>
    </source>
</evidence>
<dbReference type="InterPro" id="IPR002347">
    <property type="entry name" value="SDR_fam"/>
</dbReference>
<comment type="similarity">
    <text evidence="1">Belongs to the short-chain dehydrogenases/reductases (SDR) family.</text>
</comment>
<protein>
    <submittedName>
        <fullName evidence="3">Uncharacterized protein</fullName>
    </submittedName>
</protein>
<accession>A0AA39CJR5</accession>
<dbReference type="InterPro" id="IPR036291">
    <property type="entry name" value="NAD(P)-bd_dom_sf"/>
</dbReference>
<dbReference type="PANTHER" id="PTHR42760">
    <property type="entry name" value="SHORT-CHAIN DEHYDROGENASES/REDUCTASES FAMILY MEMBER"/>
    <property type="match status" value="1"/>
</dbReference>
<keyword evidence="4" id="KW-1185">Reference proteome</keyword>
<dbReference type="Pfam" id="PF00106">
    <property type="entry name" value="adh_short"/>
    <property type="match status" value="1"/>
</dbReference>
<evidence type="ECO:0000256" key="1">
    <source>
        <dbReference type="ARBA" id="ARBA00006484"/>
    </source>
</evidence>
<dbReference type="GO" id="GO:0016616">
    <property type="term" value="F:oxidoreductase activity, acting on the CH-OH group of donors, NAD or NADP as acceptor"/>
    <property type="evidence" value="ECO:0007669"/>
    <property type="project" value="TreeGrafter"/>
</dbReference>
<dbReference type="AlphaFoldDB" id="A0AA39CJR5"/>
<name>A0AA39CJR5_9EURO</name>
<dbReference type="EMBL" id="JAPDRK010000007">
    <property type="protein sequence ID" value="KAJ9610817.1"/>
    <property type="molecule type" value="Genomic_DNA"/>
</dbReference>
<organism evidence="3 4">
    <name type="scientific">Cladophialophora chaetospira</name>
    <dbReference type="NCBI Taxonomy" id="386627"/>
    <lineage>
        <taxon>Eukaryota</taxon>
        <taxon>Fungi</taxon>
        <taxon>Dikarya</taxon>
        <taxon>Ascomycota</taxon>
        <taxon>Pezizomycotina</taxon>
        <taxon>Eurotiomycetes</taxon>
        <taxon>Chaetothyriomycetidae</taxon>
        <taxon>Chaetothyriales</taxon>
        <taxon>Herpotrichiellaceae</taxon>
        <taxon>Cladophialophora</taxon>
    </lineage>
</organism>
<reference evidence="3" key="1">
    <citation type="submission" date="2022-10" db="EMBL/GenBank/DDBJ databases">
        <title>Culturing micro-colonial fungi from biological soil crusts in the Mojave desert and describing Neophaeococcomyces mojavensis, and introducing the new genera and species Taxawa tesnikishii.</title>
        <authorList>
            <person name="Kurbessoian T."/>
            <person name="Stajich J.E."/>
        </authorList>
    </citation>
    <scope>NUCLEOTIDE SEQUENCE</scope>
    <source>
        <strain evidence="3">TK_41</strain>
    </source>
</reference>
<gene>
    <name evidence="3" type="ORF">H2200_005594</name>
</gene>
<dbReference type="PANTHER" id="PTHR42760:SF37">
    <property type="entry name" value="CLAVALDEHYDE DEHYDROGENASE"/>
    <property type="match status" value="1"/>
</dbReference>
<dbReference type="SUPFAM" id="SSF51735">
    <property type="entry name" value="NAD(P)-binding Rossmann-fold domains"/>
    <property type="match status" value="1"/>
</dbReference>
<keyword evidence="2" id="KW-0560">Oxidoreductase</keyword>
<dbReference type="PRINTS" id="PR00081">
    <property type="entry name" value="GDHRDH"/>
</dbReference>